<dbReference type="InterPro" id="IPR009679">
    <property type="entry name" value="Phage_186_CII-like"/>
</dbReference>
<accession>A0A248LIH8</accession>
<evidence type="ECO:0000313" key="3">
    <source>
        <dbReference type="Proteomes" id="UP000197424"/>
    </source>
</evidence>
<dbReference type="GO" id="GO:0003677">
    <property type="term" value="F:DNA binding"/>
    <property type="evidence" value="ECO:0007669"/>
    <property type="project" value="InterPro"/>
</dbReference>
<organism evidence="2 3">
    <name type="scientific">Laribacter hongkongensis</name>
    <dbReference type="NCBI Taxonomy" id="168471"/>
    <lineage>
        <taxon>Bacteria</taxon>
        <taxon>Pseudomonadati</taxon>
        <taxon>Pseudomonadota</taxon>
        <taxon>Betaproteobacteria</taxon>
        <taxon>Neisseriales</taxon>
        <taxon>Aquaspirillaceae</taxon>
        <taxon>Laribacter</taxon>
    </lineage>
</organism>
<feature type="region of interest" description="Disordered" evidence="1">
    <location>
        <begin position="192"/>
        <end position="217"/>
    </location>
</feature>
<dbReference type="InterPro" id="IPR048188">
    <property type="entry name" value="YmfL-like"/>
</dbReference>
<sequence length="217" mass="24216">MDYPGIKASLQLMCASHNGGWQAMAEALGSSKASLENRIYQRKGQRMPVDMAMQMQDISRTTYFAEAVARASGGMFVPMPVVEVLNEDIQLKYIELLDEVGAHAREYRAAIADGEVCKQERRRLERLGENICRRVTEINQLTFRIFSKSGDLHGDQVRSLRFDSQHQNQPNDQHDPAGRVFRLQQCAVRPYLSGGARTHRNPVATGPAKSGRTPAGS</sequence>
<dbReference type="AlphaFoldDB" id="A0A248LIH8"/>
<dbReference type="NCBIfam" id="NF041471">
    <property type="entry name" value="phage_reg_YmfL"/>
    <property type="match status" value="1"/>
</dbReference>
<gene>
    <name evidence="2" type="ORF">LHGZ1_1504</name>
</gene>
<evidence type="ECO:0000256" key="1">
    <source>
        <dbReference type="SAM" id="MobiDB-lite"/>
    </source>
</evidence>
<name>A0A248LIH8_9NEIS</name>
<dbReference type="Proteomes" id="UP000197424">
    <property type="component" value="Chromosome"/>
</dbReference>
<reference evidence="3" key="1">
    <citation type="submission" date="2017-06" db="EMBL/GenBank/DDBJ databases">
        <title>Whole genome sequence of Laribacter hongkongensis LHGZ1.</title>
        <authorList>
            <person name="Chen D."/>
            <person name="Wu H."/>
            <person name="Chen J."/>
        </authorList>
    </citation>
    <scope>NUCLEOTIDE SEQUENCE [LARGE SCALE GENOMIC DNA]</scope>
    <source>
        <strain evidence="3">LHGZ1</strain>
    </source>
</reference>
<dbReference type="Pfam" id="PF06892">
    <property type="entry name" value="Phage_CP76"/>
    <property type="match status" value="1"/>
</dbReference>
<evidence type="ECO:0000313" key="2">
    <source>
        <dbReference type="EMBL" id="ASJ24335.1"/>
    </source>
</evidence>
<dbReference type="EMBL" id="CP022115">
    <property type="protein sequence ID" value="ASJ24335.1"/>
    <property type="molecule type" value="Genomic_DNA"/>
</dbReference>
<protein>
    <submittedName>
        <fullName evidence="2">Uncharacterized protein</fullName>
    </submittedName>
</protein>
<proteinExistence type="predicted"/>